<evidence type="ECO:0008006" key="4">
    <source>
        <dbReference type="Google" id="ProtNLM"/>
    </source>
</evidence>
<dbReference type="EMBL" id="JAIXCQ010000021">
    <property type="protein sequence ID" value="MCA5895263.1"/>
    <property type="molecule type" value="Genomic_DNA"/>
</dbReference>
<sequence length="277" mass="28339">MRTLTKPAALATAGLVALSLGACASDEPTAPPGAADAPAQAEITTTADLTDLAALMATAQGDASSSHVEMTYSGELADAAGLSASTTTADVDYGKTVADTSMRMSMAVMGMDMEMLLVDGTMYVGMGEATQGQYFSMSLEEMADDPSLAGALDSMDSMDAGAQAEALAGAVTAFEHTGTEQVDGAEVDVYTVTIDPTKLEDGGATGIDAPMSEELGEMTAVYKVDAQGLPVEVDIAMTIDGQELVIESAFSAWGEPVEIVAPADEDVVPYSDLMTQN</sequence>
<reference evidence="2 3" key="1">
    <citation type="submission" date="2021-09" db="EMBL/GenBank/DDBJ databases">
        <title>Isoptericola luteus sp. nov., a novel bacterium isolated from Harbin, the capital city of Heilongjiang province.</title>
        <authorList>
            <person name="Li J."/>
        </authorList>
    </citation>
    <scope>NUCLEOTIDE SEQUENCE [LARGE SCALE GENOMIC DNA]</scope>
    <source>
        <strain evidence="2 3">NEAU-Y5</strain>
    </source>
</reference>
<evidence type="ECO:0000313" key="3">
    <source>
        <dbReference type="Proteomes" id="UP001319870"/>
    </source>
</evidence>
<dbReference type="PROSITE" id="PS51257">
    <property type="entry name" value="PROKAR_LIPOPROTEIN"/>
    <property type="match status" value="1"/>
</dbReference>
<proteinExistence type="predicted"/>
<feature type="signal peptide" evidence="1">
    <location>
        <begin position="1"/>
        <end position="24"/>
    </location>
</feature>
<dbReference type="SUPFAM" id="SSF89392">
    <property type="entry name" value="Prokaryotic lipoproteins and lipoprotein localization factors"/>
    <property type="match status" value="1"/>
</dbReference>
<accession>A0ABS7ZJR8</accession>
<comment type="caution">
    <text evidence="2">The sequence shown here is derived from an EMBL/GenBank/DDBJ whole genome shotgun (WGS) entry which is preliminary data.</text>
</comment>
<dbReference type="Proteomes" id="UP001319870">
    <property type="component" value="Unassembled WGS sequence"/>
</dbReference>
<dbReference type="RefSeq" id="WP_225566976.1">
    <property type="nucleotide sequence ID" value="NZ_JAIXCQ010000021.1"/>
</dbReference>
<evidence type="ECO:0000313" key="2">
    <source>
        <dbReference type="EMBL" id="MCA5895263.1"/>
    </source>
</evidence>
<keyword evidence="3" id="KW-1185">Reference proteome</keyword>
<protein>
    <recommendedName>
        <fullName evidence="4">Lipoprotein</fullName>
    </recommendedName>
</protein>
<name>A0ABS7ZJR8_9MICO</name>
<keyword evidence="1" id="KW-0732">Signal</keyword>
<dbReference type="InterPro" id="IPR029046">
    <property type="entry name" value="LolA/LolB/LppX"/>
</dbReference>
<gene>
    <name evidence="2" type="ORF">LEP48_18200</name>
</gene>
<dbReference type="Gene3D" id="2.50.20.20">
    <property type="match status" value="1"/>
</dbReference>
<evidence type="ECO:0000256" key="1">
    <source>
        <dbReference type="SAM" id="SignalP"/>
    </source>
</evidence>
<feature type="chain" id="PRO_5047252753" description="Lipoprotein" evidence="1">
    <location>
        <begin position="25"/>
        <end position="277"/>
    </location>
</feature>
<organism evidence="2 3">
    <name type="scientific">Isoptericola luteus</name>
    <dbReference type="NCBI Taxonomy" id="2879484"/>
    <lineage>
        <taxon>Bacteria</taxon>
        <taxon>Bacillati</taxon>
        <taxon>Actinomycetota</taxon>
        <taxon>Actinomycetes</taxon>
        <taxon>Micrococcales</taxon>
        <taxon>Promicromonosporaceae</taxon>
        <taxon>Isoptericola</taxon>
    </lineage>
</organism>